<sequence>MMLSAKIIWEYGTGIGQINTLIPVAQNLKNRGWKVEFIVPSIKAYIKDIEKLLDTNRLNYSRCPGSPTLVKNIQGNSHASSLLGLSGLQDCSAFTFTLRSWLSVLDEDKPSLVITSSSIGGLMAAKLLAIPTVNIEHGFFSPESSGNLPHFLEQLPNHKRTSVNLETEVKAEKKILNIINNALLKLAAKPVDCLQQVFEANKTLWLNYRQLNPIKHLHQSDFLGKPLTSNGGIKAQWPNSNNRQIKVFVYLYANTPRANQILEALVADPSLNALVHMLGLSRNYAQHFTREHISISHVPFDIEDVLNQADIVICHGGSNLVAESMLKGKPLLLEPTNFLQLLNTHRAVEQGAALQLPETLNMNLIQSYVKKVAKSEFHQVQARQFSYKHQALDIDEIVDQIETIPMSSQPPHWIEKLELQRPAKLAHFADYDVVFLSYDEPNADTNWEQLKKIAPKAKRVHGVKGFDAAHKAAGQAAETERFILVDADNQIDPDFLKISIHVPAHLEHSVWQWCSINHVTGLVYAFGGVKIWTKEVIEEMRTHENCEDNSNPLAIDFWNQPSYQVFHSVHSINYTNGSPFQAFRSGFRETVKLGRLNGNIKTLEQLQRQANNPEIRRMAVWMSAGADIENGYWSLLGARAGFLSYFSDEFSFKIINEYQLVADVWQSIISDMLTDEELKKTNNGKNQCVIDKPALRVKVQEMGDKIRSMISQPPVIDMSATDSIKFKQAMKNNIKPTELFTPVFSSREL</sequence>
<evidence type="ECO:0000313" key="3">
    <source>
        <dbReference type="Proteomes" id="UP001310248"/>
    </source>
</evidence>
<dbReference type="PANTHER" id="PTHR21015:SF22">
    <property type="entry name" value="GLYCOSYLTRANSFERASE"/>
    <property type="match status" value="1"/>
</dbReference>
<dbReference type="EMBL" id="JAYDYW010000017">
    <property type="protein sequence ID" value="MEE1676088.1"/>
    <property type="molecule type" value="Genomic_DNA"/>
</dbReference>
<name>A0ABU7G9V4_9ALTE</name>
<reference evidence="3" key="1">
    <citation type="submission" date="2023-07" db="EMBL/GenBank/DDBJ databases">
        <title>Draft genome sequence of Agarivorans aestuarii strain ZMCS4, a CAZymes producing bacteria isolated from the marine brown algae Clodostephus spongiosus.</title>
        <authorList>
            <person name="Lorente B."/>
            <person name="Cabral C."/>
            <person name="Frias J."/>
            <person name="Faria J."/>
            <person name="Toubarro D."/>
        </authorList>
    </citation>
    <scope>NUCLEOTIDE SEQUENCE [LARGE SCALE GENOMIC DNA]</scope>
    <source>
        <strain evidence="3">ZMCS4</strain>
    </source>
</reference>
<evidence type="ECO:0000313" key="2">
    <source>
        <dbReference type="EMBL" id="MEE1676088.1"/>
    </source>
</evidence>
<evidence type="ECO:0000259" key="1">
    <source>
        <dbReference type="Pfam" id="PF04101"/>
    </source>
</evidence>
<comment type="caution">
    <text evidence="2">The sequence shown here is derived from an EMBL/GenBank/DDBJ whole genome shotgun (WGS) entry which is preliminary data.</text>
</comment>
<dbReference type="RefSeq" id="WP_329776821.1">
    <property type="nucleotide sequence ID" value="NZ_JAYDYW010000017.1"/>
</dbReference>
<gene>
    <name evidence="2" type="ORF">SNR37_001415</name>
</gene>
<protein>
    <submittedName>
        <fullName evidence="2">Glycosyltransferase</fullName>
    </submittedName>
</protein>
<accession>A0ABU7G9V4</accession>
<dbReference type="PANTHER" id="PTHR21015">
    <property type="entry name" value="UDP-N-ACETYLGLUCOSAMINE--N-ACETYLMURAMYL-(PENTAPEPTIDE) PYROPHOSPHORYL-UNDECAPRENOL N-ACETYLGLUCOSAMINE TRANSFERASE 1"/>
    <property type="match status" value="1"/>
</dbReference>
<organism evidence="2 3">
    <name type="scientific">Agarivorans aestuarii</name>
    <dbReference type="NCBI Taxonomy" id="1563703"/>
    <lineage>
        <taxon>Bacteria</taxon>
        <taxon>Pseudomonadati</taxon>
        <taxon>Pseudomonadota</taxon>
        <taxon>Gammaproteobacteria</taxon>
        <taxon>Alteromonadales</taxon>
        <taxon>Alteromonadaceae</taxon>
        <taxon>Agarivorans</taxon>
    </lineage>
</organism>
<keyword evidence="3" id="KW-1185">Reference proteome</keyword>
<dbReference type="Proteomes" id="UP001310248">
    <property type="component" value="Unassembled WGS sequence"/>
</dbReference>
<dbReference type="Pfam" id="PF04101">
    <property type="entry name" value="Glyco_tran_28_C"/>
    <property type="match status" value="1"/>
</dbReference>
<dbReference type="Gene3D" id="3.40.50.2000">
    <property type="entry name" value="Glycogen Phosphorylase B"/>
    <property type="match status" value="2"/>
</dbReference>
<proteinExistence type="predicted"/>
<reference evidence="2 3" key="2">
    <citation type="submission" date="2023-12" db="EMBL/GenBank/DDBJ databases">
        <authorList>
            <consortium name="Cladostephus spongiosus"/>
            <person name="Lorente B."/>
            <person name="Cabral C."/>
            <person name="Frias J."/>
            <person name="Faria J."/>
            <person name="Toubarro D."/>
        </authorList>
    </citation>
    <scope>NUCLEOTIDE SEQUENCE [LARGE SCALE GENOMIC DNA]</scope>
    <source>
        <strain evidence="2 3">ZMCS4</strain>
    </source>
</reference>
<feature type="domain" description="Glycosyl transferase family 28 C-terminal" evidence="1">
    <location>
        <begin position="293"/>
        <end position="382"/>
    </location>
</feature>
<dbReference type="SUPFAM" id="SSF53756">
    <property type="entry name" value="UDP-Glycosyltransferase/glycogen phosphorylase"/>
    <property type="match status" value="1"/>
</dbReference>
<dbReference type="InterPro" id="IPR007235">
    <property type="entry name" value="Glyco_trans_28_C"/>
</dbReference>